<keyword evidence="2" id="KW-1185">Reference proteome</keyword>
<reference evidence="1 2" key="1">
    <citation type="submission" date="2018-03" db="EMBL/GenBank/DDBJ databases">
        <title>The ancient ancestry and fast evolution of plastids.</title>
        <authorList>
            <person name="Moore K.R."/>
            <person name="Magnabosco C."/>
            <person name="Momper L."/>
            <person name="Gold D.A."/>
            <person name="Bosak T."/>
            <person name="Fournier G.P."/>
        </authorList>
    </citation>
    <scope>NUCLEOTIDE SEQUENCE [LARGE SCALE GENOMIC DNA]</scope>
    <source>
        <strain evidence="1 2">CCALA 037</strain>
    </source>
</reference>
<comment type="caution">
    <text evidence="1">The sequence shown here is derived from an EMBL/GenBank/DDBJ whole genome shotgun (WGS) entry which is preliminary data.</text>
</comment>
<dbReference type="RefSeq" id="WP_106300219.1">
    <property type="nucleotide sequence ID" value="NZ_PVWO01000021.1"/>
</dbReference>
<protein>
    <submittedName>
        <fullName evidence="1">Uncharacterized protein</fullName>
    </submittedName>
</protein>
<proteinExistence type="predicted"/>
<dbReference type="OrthoDB" id="570991at2"/>
<dbReference type="EMBL" id="PVWO01000021">
    <property type="protein sequence ID" value="PSB58864.1"/>
    <property type="molecule type" value="Genomic_DNA"/>
</dbReference>
<sequence length="269" mass="29746">MSKLITQEMAIVIAVPVENPTILNEVFLKQAGIIPIDWQLEREPVYSDRVAQIMFTNGLSIVAQPDRLMFLEMVGYKSIRQSRGYTNETLHAGEVAQKYVATLKMADYRSIGINFRSYAPQNSPDAAAAYINNELLAGGNWQQYNRSQVRASVNLNYDLGDRQLNLAIDAATIQFPTPLPHPAVVFSGTFSYDTTANSGDRVAKITAIISNWQQELNEFNSFIAVGVAAPLENRLLSTTSDLPESVKPVVNDIKIVDAPALPPLLLNYN</sequence>
<gene>
    <name evidence="1" type="ORF">C7B77_03095</name>
</gene>
<organism evidence="1 2">
    <name type="scientific">Chamaesiphon polymorphus CCALA 037</name>
    <dbReference type="NCBI Taxonomy" id="2107692"/>
    <lineage>
        <taxon>Bacteria</taxon>
        <taxon>Bacillati</taxon>
        <taxon>Cyanobacteriota</taxon>
        <taxon>Cyanophyceae</taxon>
        <taxon>Gomontiellales</taxon>
        <taxon>Chamaesiphonaceae</taxon>
        <taxon>Chamaesiphon</taxon>
    </lineage>
</organism>
<name>A0A2T1GLW7_9CYAN</name>
<accession>A0A2T1GLW7</accession>
<dbReference type="AlphaFoldDB" id="A0A2T1GLW7"/>
<evidence type="ECO:0000313" key="1">
    <source>
        <dbReference type="EMBL" id="PSB58864.1"/>
    </source>
</evidence>
<evidence type="ECO:0000313" key="2">
    <source>
        <dbReference type="Proteomes" id="UP000238937"/>
    </source>
</evidence>
<dbReference type="Proteomes" id="UP000238937">
    <property type="component" value="Unassembled WGS sequence"/>
</dbReference>